<protein>
    <submittedName>
        <fullName evidence="1">Uncharacterized protein</fullName>
    </submittedName>
</protein>
<evidence type="ECO:0000313" key="1">
    <source>
        <dbReference type="EMBL" id="VFQ46069.1"/>
    </source>
</evidence>
<dbReference type="EMBL" id="CAADHO010000007">
    <property type="protein sequence ID" value="VFQ46069.1"/>
    <property type="molecule type" value="Genomic_DNA"/>
</dbReference>
<reference evidence="1 2" key="1">
    <citation type="submission" date="2019-03" db="EMBL/GenBank/DDBJ databases">
        <authorList>
            <person name="Nijsse B."/>
        </authorList>
    </citation>
    <scope>NUCLEOTIDE SEQUENCE [LARGE SCALE GENOMIC DNA]</scope>
    <source>
        <strain evidence="1">Desulfoluna butyratoxydans MSL71</strain>
    </source>
</reference>
<sequence>MENKPTYEELEAKVRSLTAMLEDEGRVVQWEVLGHLALAWDRDGPPGIVENRDLAEALGLGKAAIAVALKQLSTLGITDHDTMGYASYLTQEGYDIAKRHDRTVPIEEQITKAKGGRIKGRWGKKAKG</sequence>
<organism evidence="1 2">
    <name type="scientific">Desulfoluna butyratoxydans</name>
    <dbReference type="NCBI Taxonomy" id="231438"/>
    <lineage>
        <taxon>Bacteria</taxon>
        <taxon>Pseudomonadati</taxon>
        <taxon>Thermodesulfobacteriota</taxon>
        <taxon>Desulfobacteria</taxon>
        <taxon>Desulfobacterales</taxon>
        <taxon>Desulfolunaceae</taxon>
        <taxon>Desulfoluna</taxon>
    </lineage>
</organism>
<gene>
    <name evidence="1" type="ORF">MSL71_37320</name>
</gene>
<dbReference type="RefSeq" id="WP_180143343.1">
    <property type="nucleotide sequence ID" value="NZ_CAADHO010000007.1"/>
</dbReference>
<proteinExistence type="predicted"/>
<keyword evidence="2" id="KW-1185">Reference proteome</keyword>
<evidence type="ECO:0000313" key="2">
    <source>
        <dbReference type="Proteomes" id="UP000507962"/>
    </source>
</evidence>
<dbReference type="Proteomes" id="UP000507962">
    <property type="component" value="Unassembled WGS sequence"/>
</dbReference>
<name>A0A4U8YRV7_9BACT</name>
<dbReference type="AlphaFoldDB" id="A0A4U8YRV7"/>
<accession>A0A4U8YRV7</accession>